<organism evidence="8 9">
    <name type="scientific">Colletotrichum tofieldiae</name>
    <dbReference type="NCBI Taxonomy" id="708197"/>
    <lineage>
        <taxon>Eukaryota</taxon>
        <taxon>Fungi</taxon>
        <taxon>Dikarya</taxon>
        <taxon>Ascomycota</taxon>
        <taxon>Pezizomycotina</taxon>
        <taxon>Sordariomycetes</taxon>
        <taxon>Hypocreomycetidae</taxon>
        <taxon>Glomerellales</taxon>
        <taxon>Glomerellaceae</taxon>
        <taxon>Colletotrichum</taxon>
        <taxon>Colletotrichum spaethianum species complex</taxon>
    </lineage>
</organism>
<gene>
    <name evidence="8" type="ORF">CT0861_01053</name>
</gene>
<evidence type="ECO:0000256" key="7">
    <source>
        <dbReference type="SAM" id="MobiDB-lite"/>
    </source>
</evidence>
<dbReference type="EMBL" id="LFIV01000100">
    <property type="protein sequence ID" value="KZL69826.1"/>
    <property type="molecule type" value="Genomic_DNA"/>
</dbReference>
<comment type="caution">
    <text evidence="8">The sequence shown here is derived from an EMBL/GenBank/DDBJ whole genome shotgun (WGS) entry which is preliminary data.</text>
</comment>
<keyword evidence="8" id="KW-0503">Monooxygenase</keyword>
<evidence type="ECO:0000256" key="2">
    <source>
        <dbReference type="ARBA" id="ARBA00010139"/>
    </source>
</evidence>
<feature type="compositionally biased region" description="Basic and acidic residues" evidence="7">
    <location>
        <begin position="11"/>
        <end position="20"/>
    </location>
</feature>
<name>A0A161WG94_9PEZI</name>
<feature type="region of interest" description="Disordered" evidence="7">
    <location>
        <begin position="1"/>
        <end position="31"/>
    </location>
</feature>
<dbReference type="InterPro" id="IPR036188">
    <property type="entry name" value="FAD/NAD-bd_sf"/>
</dbReference>
<proteinExistence type="inferred from homology"/>
<evidence type="ECO:0000256" key="3">
    <source>
        <dbReference type="ARBA" id="ARBA00022630"/>
    </source>
</evidence>
<dbReference type="Proteomes" id="UP000076552">
    <property type="component" value="Unassembled WGS sequence"/>
</dbReference>
<dbReference type="InterPro" id="IPR050775">
    <property type="entry name" value="FAD-binding_Monooxygenases"/>
</dbReference>
<accession>A0A161WG94</accession>
<keyword evidence="9" id="KW-1185">Reference proteome</keyword>
<evidence type="ECO:0000256" key="1">
    <source>
        <dbReference type="ARBA" id="ARBA00001974"/>
    </source>
</evidence>
<evidence type="ECO:0000256" key="5">
    <source>
        <dbReference type="ARBA" id="ARBA00022857"/>
    </source>
</evidence>
<dbReference type="PANTHER" id="PTHR43098">
    <property type="entry name" value="L-ORNITHINE N(5)-MONOOXYGENASE-RELATED"/>
    <property type="match status" value="1"/>
</dbReference>
<dbReference type="GO" id="GO:0004497">
    <property type="term" value="F:monooxygenase activity"/>
    <property type="evidence" value="ECO:0007669"/>
    <property type="project" value="UniProtKB-KW"/>
</dbReference>
<evidence type="ECO:0000313" key="9">
    <source>
        <dbReference type="Proteomes" id="UP000076552"/>
    </source>
</evidence>
<sequence length="632" mass="70662">MSATELFQKYQQERQKRLRPEGTGQYADFRDPNIGDKLGKDPWVNKEEVQAHYSPLKEKDSIKFMIVGAGHAGLLHAVRLIEAGFKTEDIIIVDTAGGYGGTWYWNRYPGLMCDVEGYIYLPLLEETGYVPKHKYSYGAEIRGQSERVAKQYGLRAQFCTRITHHQWNETSRRWTISLTQDLGRPNGPTHLTVETQFFISAAGILNIPHYPKLPGFKDLVDNKKVFHSARWDWQYTGGSQAEPNMVNLRGKKVGIIGTGATAIHIVPELAKWADHLYVFQRTPTFVGPRNQRETTPAEWEKVAYKKGWQYERQDNFHHFVTNDPVPENMVDDGWTHPDSHSIAGFLGSATAIITPDAVQNHISSLYQLDVPRAERLRAHVANVVKDPETAKKLQAWYGGWCKRPAFNDDYLQAFNRPNVTLVDTDGKGVDSFDASGVVANGTLYELDVLVLATGFYTRVRDRSPAAAEDAPVVGRDGVQISEKYLSPNYGTLYGVATNGFPNLFWAGASGGSGISYNLTAAYDVFSRLIAHVIADAHKRADDAENIAIEPTKEAEDRYGDEVQKRALWLSVMATCTPGWFSGEGEGALQAKTPEQKIALARHAPWGSGPLDYKRMVLEYISKSGLDGFEVRV</sequence>
<evidence type="ECO:0000256" key="4">
    <source>
        <dbReference type="ARBA" id="ARBA00022827"/>
    </source>
</evidence>
<keyword evidence="3" id="KW-0285">Flavoprotein</keyword>
<comment type="cofactor">
    <cofactor evidence="1">
        <name>FAD</name>
        <dbReference type="ChEBI" id="CHEBI:57692"/>
    </cofactor>
</comment>
<evidence type="ECO:0000256" key="6">
    <source>
        <dbReference type="ARBA" id="ARBA00023002"/>
    </source>
</evidence>
<keyword evidence="6" id="KW-0560">Oxidoreductase</keyword>
<keyword evidence="4" id="KW-0274">FAD</keyword>
<dbReference type="AlphaFoldDB" id="A0A161WG94"/>
<dbReference type="SUPFAM" id="SSF51905">
    <property type="entry name" value="FAD/NAD(P)-binding domain"/>
    <property type="match status" value="1"/>
</dbReference>
<dbReference type="Gene3D" id="3.50.50.60">
    <property type="entry name" value="FAD/NAD(P)-binding domain"/>
    <property type="match status" value="2"/>
</dbReference>
<comment type="similarity">
    <text evidence="2">Belongs to the FAD-binding monooxygenase family.</text>
</comment>
<reference evidence="8 9" key="1">
    <citation type="submission" date="2015-06" db="EMBL/GenBank/DDBJ databases">
        <title>Survival trade-offs in plant roots during colonization by closely related pathogenic and mutualistic fungi.</title>
        <authorList>
            <person name="Hacquard S."/>
            <person name="Kracher B."/>
            <person name="Hiruma K."/>
            <person name="Weinman A."/>
            <person name="Muench P."/>
            <person name="Garrido Oter R."/>
            <person name="Ver Loren van Themaat E."/>
            <person name="Dallerey J.-F."/>
            <person name="Damm U."/>
            <person name="Henrissat B."/>
            <person name="Lespinet O."/>
            <person name="Thon M."/>
            <person name="Kemen E."/>
            <person name="McHardy A.C."/>
            <person name="Schulze-Lefert P."/>
            <person name="O'Connell R.J."/>
        </authorList>
    </citation>
    <scope>NUCLEOTIDE SEQUENCE [LARGE SCALE GENOMIC DNA]</scope>
    <source>
        <strain evidence="8 9">0861</strain>
    </source>
</reference>
<protein>
    <submittedName>
        <fullName evidence="8">Phenylacetone monooxygenase</fullName>
    </submittedName>
</protein>
<keyword evidence="5" id="KW-0521">NADP</keyword>
<dbReference type="PANTHER" id="PTHR43098:SF2">
    <property type="entry name" value="FAD-BINDING MONOOXYGENASE AUSB-RELATED"/>
    <property type="match status" value="1"/>
</dbReference>
<evidence type="ECO:0000313" key="8">
    <source>
        <dbReference type="EMBL" id="KZL69826.1"/>
    </source>
</evidence>
<dbReference type="Pfam" id="PF13450">
    <property type="entry name" value="NAD_binding_8"/>
    <property type="match status" value="1"/>
</dbReference>